<evidence type="ECO:0000313" key="1">
    <source>
        <dbReference type="EMBL" id="KAJ5092541.1"/>
    </source>
</evidence>
<sequence>MGPPRVQFIVLSSNSPEEAARSASKQRKLVHSHAARTAHAKARRLRTIHYQAQKASIKQSGSVGDCIEQGPLKELPKAQLVSLLSADRSDPFMSFATPLKRIEEMLFDHCFVSA</sequence>
<dbReference type="GeneID" id="81397105"/>
<reference evidence="1" key="2">
    <citation type="journal article" date="2023" name="IMA Fungus">
        <title>Comparative genomic study of the Penicillium genus elucidates a diverse pangenome and 15 lateral gene transfer events.</title>
        <authorList>
            <person name="Petersen C."/>
            <person name="Sorensen T."/>
            <person name="Nielsen M.R."/>
            <person name="Sondergaard T.E."/>
            <person name="Sorensen J.L."/>
            <person name="Fitzpatrick D.A."/>
            <person name="Frisvad J.C."/>
            <person name="Nielsen K.L."/>
        </authorList>
    </citation>
    <scope>NUCLEOTIDE SEQUENCE</scope>
    <source>
        <strain evidence="1">IBT 34128</strain>
    </source>
</reference>
<proteinExistence type="predicted"/>
<reference evidence="1" key="1">
    <citation type="submission" date="2022-11" db="EMBL/GenBank/DDBJ databases">
        <authorList>
            <person name="Petersen C."/>
        </authorList>
    </citation>
    <scope>NUCLEOTIDE SEQUENCE</scope>
    <source>
        <strain evidence="1">IBT 34128</strain>
    </source>
</reference>
<dbReference type="RefSeq" id="XP_056510736.1">
    <property type="nucleotide sequence ID" value="XM_056657936.1"/>
</dbReference>
<dbReference type="AlphaFoldDB" id="A0A9W9F2U3"/>
<accession>A0A9W9F2U3</accession>
<name>A0A9W9F2U3_9EURO</name>
<organism evidence="1 2">
    <name type="scientific">Penicillium alfredii</name>
    <dbReference type="NCBI Taxonomy" id="1506179"/>
    <lineage>
        <taxon>Eukaryota</taxon>
        <taxon>Fungi</taxon>
        <taxon>Dikarya</taxon>
        <taxon>Ascomycota</taxon>
        <taxon>Pezizomycotina</taxon>
        <taxon>Eurotiomycetes</taxon>
        <taxon>Eurotiomycetidae</taxon>
        <taxon>Eurotiales</taxon>
        <taxon>Aspergillaceae</taxon>
        <taxon>Penicillium</taxon>
    </lineage>
</organism>
<evidence type="ECO:0000313" key="2">
    <source>
        <dbReference type="Proteomes" id="UP001141434"/>
    </source>
</evidence>
<comment type="caution">
    <text evidence="1">The sequence shown here is derived from an EMBL/GenBank/DDBJ whole genome shotgun (WGS) entry which is preliminary data.</text>
</comment>
<keyword evidence="2" id="KW-1185">Reference proteome</keyword>
<gene>
    <name evidence="1" type="ORF">NUU61_007411</name>
</gene>
<dbReference type="EMBL" id="JAPMSZ010000009">
    <property type="protein sequence ID" value="KAJ5092541.1"/>
    <property type="molecule type" value="Genomic_DNA"/>
</dbReference>
<dbReference type="OrthoDB" id="5620at2759"/>
<dbReference type="Proteomes" id="UP001141434">
    <property type="component" value="Unassembled WGS sequence"/>
</dbReference>
<protein>
    <submittedName>
        <fullName evidence="1">Uncharacterized protein</fullName>
    </submittedName>
</protein>